<organism evidence="3 4">
    <name type="scientific">Lasiosphaeris hirsuta</name>
    <dbReference type="NCBI Taxonomy" id="260670"/>
    <lineage>
        <taxon>Eukaryota</taxon>
        <taxon>Fungi</taxon>
        <taxon>Dikarya</taxon>
        <taxon>Ascomycota</taxon>
        <taxon>Pezizomycotina</taxon>
        <taxon>Sordariomycetes</taxon>
        <taxon>Sordariomycetidae</taxon>
        <taxon>Sordariales</taxon>
        <taxon>Lasiosphaeriaceae</taxon>
        <taxon>Lasiosphaeris</taxon>
    </lineage>
</organism>
<evidence type="ECO:0000313" key="4">
    <source>
        <dbReference type="Proteomes" id="UP001172102"/>
    </source>
</evidence>
<keyword evidence="2" id="KW-0472">Membrane</keyword>
<feature type="region of interest" description="Disordered" evidence="1">
    <location>
        <begin position="251"/>
        <end position="281"/>
    </location>
</feature>
<protein>
    <submittedName>
        <fullName evidence="3">Uncharacterized protein</fullName>
    </submittedName>
</protein>
<evidence type="ECO:0000256" key="1">
    <source>
        <dbReference type="SAM" id="MobiDB-lite"/>
    </source>
</evidence>
<keyword evidence="2" id="KW-0812">Transmembrane</keyword>
<dbReference type="EMBL" id="JAUKUA010000001">
    <property type="protein sequence ID" value="KAK0731877.1"/>
    <property type="molecule type" value="Genomic_DNA"/>
</dbReference>
<dbReference type="Proteomes" id="UP001172102">
    <property type="component" value="Unassembled WGS sequence"/>
</dbReference>
<evidence type="ECO:0000313" key="3">
    <source>
        <dbReference type="EMBL" id="KAK0731877.1"/>
    </source>
</evidence>
<dbReference type="AlphaFoldDB" id="A0AA40BCV5"/>
<accession>A0AA40BCV5</accession>
<comment type="caution">
    <text evidence="3">The sequence shown here is derived from an EMBL/GenBank/DDBJ whole genome shotgun (WGS) entry which is preliminary data.</text>
</comment>
<reference evidence="3" key="1">
    <citation type="submission" date="2023-06" db="EMBL/GenBank/DDBJ databases">
        <title>Genome-scale phylogeny and comparative genomics of the fungal order Sordariales.</title>
        <authorList>
            <consortium name="Lawrence Berkeley National Laboratory"/>
            <person name="Hensen N."/>
            <person name="Bonometti L."/>
            <person name="Westerberg I."/>
            <person name="Brannstrom I.O."/>
            <person name="Guillou S."/>
            <person name="Cros-Aarteil S."/>
            <person name="Calhoun S."/>
            <person name="Haridas S."/>
            <person name="Kuo A."/>
            <person name="Mondo S."/>
            <person name="Pangilinan J."/>
            <person name="Riley R."/>
            <person name="Labutti K."/>
            <person name="Andreopoulos B."/>
            <person name="Lipzen A."/>
            <person name="Chen C."/>
            <person name="Yanf M."/>
            <person name="Daum C."/>
            <person name="Ng V."/>
            <person name="Clum A."/>
            <person name="Steindorff A."/>
            <person name="Ohm R."/>
            <person name="Martin F."/>
            <person name="Silar P."/>
            <person name="Natvig D."/>
            <person name="Lalanne C."/>
            <person name="Gautier V."/>
            <person name="Ament-Velasquez S.L."/>
            <person name="Kruys A."/>
            <person name="Hutchinson M.I."/>
            <person name="Powell A.J."/>
            <person name="Barry K."/>
            <person name="Miller A.N."/>
            <person name="Grigoriev I.V."/>
            <person name="Debuchy R."/>
            <person name="Gladieux P."/>
            <person name="Thoren M.H."/>
            <person name="Johannesson H."/>
        </authorList>
    </citation>
    <scope>NUCLEOTIDE SEQUENCE</scope>
    <source>
        <strain evidence="3">SMH4607-1</strain>
    </source>
</reference>
<sequence>MESLEPEVLTMVDQLWMWVLVGPDGRADTVISCFPQAEAPRPPDSDGVTDVLRQIKLQLLTDPFSVKTAYDLAAVIASKCSRAYLDTGSLDARLRFAEVYETTIGEVMRKETKLFQDFTLVNKTSEQQIKTTEAVRLLQEIARVQALDISEEIALLQEIKDVQDELGIMAMLFEDQKRVLAAIDNTVVPLCRAHTRVTPFVSPSPVESDQAEEPNLPWFVHVSQAAMFVDRSTPGKEPVWKSPRMELGELAEERDTSKQTDLGAAGDTSEGHQNPSSGLDVGNFPSAHVAKDLQDQLNITIRDSLPMSFMAAFFAINIAQFPHDSNGSLGLGFVSQVMFPVSVVITVALIYIAFKIENIEEGWSQTAGALGAIFGRLWG</sequence>
<keyword evidence="4" id="KW-1185">Reference proteome</keyword>
<keyword evidence="2" id="KW-1133">Transmembrane helix</keyword>
<evidence type="ECO:0000256" key="2">
    <source>
        <dbReference type="SAM" id="Phobius"/>
    </source>
</evidence>
<proteinExistence type="predicted"/>
<gene>
    <name evidence="3" type="ORF">B0H67DRAFT_679432</name>
</gene>
<feature type="transmembrane region" description="Helical" evidence="2">
    <location>
        <begin position="333"/>
        <end position="354"/>
    </location>
</feature>
<name>A0AA40BCV5_9PEZI</name>